<dbReference type="PANTHER" id="PTHR15881">
    <property type="entry name" value="MARGINAL ZONE B- AND B1-CELL-SPECIFIC PROTEIN"/>
    <property type="match status" value="1"/>
</dbReference>
<feature type="region of interest" description="Disordered" evidence="1">
    <location>
        <begin position="189"/>
        <end position="209"/>
    </location>
</feature>
<keyword evidence="2" id="KW-0732">Signal</keyword>
<name>A0AAD9NGH8_9ANNE</name>
<feature type="chain" id="PRO_5042062714" description="DUF3456 domain-containing protein" evidence="2">
    <location>
        <begin position="19"/>
        <end position="209"/>
    </location>
</feature>
<evidence type="ECO:0000256" key="2">
    <source>
        <dbReference type="SAM" id="SignalP"/>
    </source>
</evidence>
<sequence length="209" mass="23665">MYTWHVFIFCGAFAVVCSQTKISVSPDAGSEKLSFKTPELDDEEGNSPWIPDNLRCDACKAVAFQVWFHFDKYNANHKYRKYNLKEWEILDIMEDLCGNSEIFNNYGIKEINGVHHLSGVGLETNDAPGVIAGGGKWPSRLQDMCEQFMGNVGEDNIYGVYKKQPNDRTRLENYLCHGPVSTARGVCSKNYSKTQDSPKEDMTNLDDEL</sequence>
<keyword evidence="5" id="KW-1185">Reference proteome</keyword>
<dbReference type="PANTHER" id="PTHR15881:SF2">
    <property type="entry name" value="MARGINAL ZONE B- AND B1-CELL-SPECIFIC PROTEIN"/>
    <property type="match status" value="1"/>
</dbReference>
<evidence type="ECO:0000313" key="5">
    <source>
        <dbReference type="Proteomes" id="UP001208570"/>
    </source>
</evidence>
<accession>A0AAD9NGH8</accession>
<evidence type="ECO:0000256" key="1">
    <source>
        <dbReference type="SAM" id="MobiDB-lite"/>
    </source>
</evidence>
<comment type="caution">
    <text evidence="4">The sequence shown here is derived from an EMBL/GenBank/DDBJ whole genome shotgun (WGS) entry which is preliminary data.</text>
</comment>
<dbReference type="Proteomes" id="UP001208570">
    <property type="component" value="Unassembled WGS sequence"/>
</dbReference>
<protein>
    <recommendedName>
        <fullName evidence="3">DUF3456 domain-containing protein</fullName>
    </recommendedName>
</protein>
<gene>
    <name evidence="4" type="ORF">LSH36_10g12035</name>
</gene>
<dbReference type="EMBL" id="JAODUP010000010">
    <property type="protein sequence ID" value="KAK2169432.1"/>
    <property type="molecule type" value="Genomic_DNA"/>
</dbReference>
<dbReference type="GO" id="GO:0005576">
    <property type="term" value="C:extracellular region"/>
    <property type="evidence" value="ECO:0007669"/>
    <property type="project" value="TreeGrafter"/>
</dbReference>
<dbReference type="Pfam" id="PF11938">
    <property type="entry name" value="DUF3456"/>
    <property type="match status" value="1"/>
</dbReference>
<proteinExistence type="predicted"/>
<dbReference type="AlphaFoldDB" id="A0AAD9NGH8"/>
<dbReference type="InterPro" id="IPR052682">
    <property type="entry name" value="MZB1"/>
</dbReference>
<feature type="region of interest" description="Disordered" evidence="1">
    <location>
        <begin position="26"/>
        <end position="46"/>
    </location>
</feature>
<feature type="domain" description="DUF3456" evidence="3">
    <location>
        <begin position="70"/>
        <end position="177"/>
    </location>
</feature>
<evidence type="ECO:0000313" key="4">
    <source>
        <dbReference type="EMBL" id="KAK2169432.1"/>
    </source>
</evidence>
<feature type="signal peptide" evidence="2">
    <location>
        <begin position="1"/>
        <end position="18"/>
    </location>
</feature>
<reference evidence="4" key="1">
    <citation type="journal article" date="2023" name="Mol. Biol. Evol.">
        <title>Third-Generation Sequencing Reveals the Adaptive Role of the Epigenome in Three Deep-Sea Polychaetes.</title>
        <authorList>
            <person name="Perez M."/>
            <person name="Aroh O."/>
            <person name="Sun Y."/>
            <person name="Lan Y."/>
            <person name="Juniper S.K."/>
            <person name="Young C.R."/>
            <person name="Angers B."/>
            <person name="Qian P.Y."/>
        </authorList>
    </citation>
    <scope>NUCLEOTIDE SEQUENCE</scope>
    <source>
        <strain evidence="4">P08H-3</strain>
    </source>
</reference>
<organism evidence="4 5">
    <name type="scientific">Paralvinella palmiformis</name>
    <dbReference type="NCBI Taxonomy" id="53620"/>
    <lineage>
        <taxon>Eukaryota</taxon>
        <taxon>Metazoa</taxon>
        <taxon>Spiralia</taxon>
        <taxon>Lophotrochozoa</taxon>
        <taxon>Annelida</taxon>
        <taxon>Polychaeta</taxon>
        <taxon>Sedentaria</taxon>
        <taxon>Canalipalpata</taxon>
        <taxon>Terebellida</taxon>
        <taxon>Terebelliformia</taxon>
        <taxon>Alvinellidae</taxon>
        <taxon>Paralvinella</taxon>
    </lineage>
</organism>
<dbReference type="GO" id="GO:0034663">
    <property type="term" value="C:endoplasmic reticulum chaperone complex"/>
    <property type="evidence" value="ECO:0007669"/>
    <property type="project" value="TreeGrafter"/>
</dbReference>
<dbReference type="InterPro" id="IPR021852">
    <property type="entry name" value="DUF3456"/>
</dbReference>
<evidence type="ECO:0000259" key="3">
    <source>
        <dbReference type="Pfam" id="PF11938"/>
    </source>
</evidence>